<dbReference type="CDD" id="cd04725">
    <property type="entry name" value="OMP_decarboxylase_like"/>
    <property type="match status" value="1"/>
</dbReference>
<organism evidence="11">
    <name type="scientific">Ignisphaera aggregans</name>
    <dbReference type="NCBI Taxonomy" id="334771"/>
    <lineage>
        <taxon>Archaea</taxon>
        <taxon>Thermoproteota</taxon>
        <taxon>Thermoprotei</taxon>
        <taxon>Desulfurococcales</taxon>
        <taxon>Desulfurococcaceae</taxon>
        <taxon>Ignisphaera</taxon>
    </lineage>
</organism>
<evidence type="ECO:0000256" key="4">
    <source>
        <dbReference type="ARBA" id="ARBA00022793"/>
    </source>
</evidence>
<evidence type="ECO:0000313" key="11">
    <source>
        <dbReference type="EMBL" id="HGI87240.1"/>
    </source>
</evidence>
<feature type="binding site" evidence="9">
    <location>
        <position position="195"/>
    </location>
    <ligand>
        <name>substrate</name>
    </ligand>
</feature>
<evidence type="ECO:0000256" key="5">
    <source>
        <dbReference type="ARBA" id="ARBA00022975"/>
    </source>
</evidence>
<reference evidence="11" key="1">
    <citation type="journal article" date="2020" name="mSystems">
        <title>Genome- and Community-Level Interaction Insights into Carbon Utilization and Element Cycling Functions of Hydrothermarchaeota in Hydrothermal Sediment.</title>
        <authorList>
            <person name="Zhou Z."/>
            <person name="Liu Y."/>
            <person name="Xu W."/>
            <person name="Pan J."/>
            <person name="Luo Z.H."/>
            <person name="Li M."/>
        </authorList>
    </citation>
    <scope>NUCLEOTIDE SEQUENCE [LARGE SCALE GENOMIC DNA]</scope>
    <source>
        <strain evidence="11">SpSt-732</strain>
    </source>
</reference>
<sequence>MLIVALDPPQNANVLEWIEYRYNLLKQHVQGFKVGLPAVLDVGLQAIGKIFQGYSGLLIADLKLADIGDIMSASAERAWLHGFNAVIAHTFVGYEQALDNLSKLCREKGIKLILVISMSHRGSQEFIDKHIEEFADLAKKVNAWGVVAPATRPNVLKRIRALVEGKLNVLAPGVGVQGAEPGTAICNGADYEIVGRAITHAENVLESAFKVIKQQRERVAKCRGLQ</sequence>
<feature type="active site" description="For OMPdecase activity" evidence="8">
    <location>
        <position position="63"/>
    </location>
</feature>
<evidence type="ECO:0000256" key="8">
    <source>
        <dbReference type="PIRSR" id="PIRSR614732-1"/>
    </source>
</evidence>
<dbReference type="InterPro" id="IPR013785">
    <property type="entry name" value="Aldolase_TIM"/>
</dbReference>
<dbReference type="AlphaFoldDB" id="A0A7C4BBR7"/>
<dbReference type="UniPathway" id="UPA00070">
    <property type="reaction ID" value="UER00120"/>
</dbReference>
<keyword evidence="6 11" id="KW-0456">Lyase</keyword>
<evidence type="ECO:0000256" key="9">
    <source>
        <dbReference type="PIRSR" id="PIRSR614732-2"/>
    </source>
</evidence>
<feature type="active site" description="For OMPdecase activity" evidence="8">
    <location>
        <position position="61"/>
    </location>
</feature>
<proteinExistence type="predicted"/>
<dbReference type="GO" id="GO:0006207">
    <property type="term" value="P:'de novo' pyrimidine nucleobase biosynthetic process"/>
    <property type="evidence" value="ECO:0007669"/>
    <property type="project" value="InterPro"/>
</dbReference>
<feature type="domain" description="Orotidine 5'-phosphate decarboxylase" evidence="10">
    <location>
        <begin position="1"/>
        <end position="211"/>
    </location>
</feature>
<dbReference type="InterPro" id="IPR014732">
    <property type="entry name" value="OMPdecase"/>
</dbReference>
<feature type="binding site" evidence="9">
    <location>
        <position position="119"/>
    </location>
    <ligand>
        <name>substrate</name>
    </ligand>
</feature>
<evidence type="ECO:0000256" key="1">
    <source>
        <dbReference type="ARBA" id="ARBA00004861"/>
    </source>
</evidence>
<evidence type="ECO:0000259" key="10">
    <source>
        <dbReference type="SMART" id="SM00934"/>
    </source>
</evidence>
<dbReference type="Gene3D" id="3.20.20.70">
    <property type="entry name" value="Aldolase class I"/>
    <property type="match status" value="1"/>
</dbReference>
<feature type="binding site" evidence="9">
    <location>
        <position position="7"/>
    </location>
    <ligand>
        <name>substrate</name>
    </ligand>
</feature>
<dbReference type="SUPFAM" id="SSF51366">
    <property type="entry name" value="Ribulose-phoshate binding barrel"/>
    <property type="match status" value="1"/>
</dbReference>
<dbReference type="PANTHER" id="PTHR32119">
    <property type="entry name" value="OROTIDINE 5'-PHOSPHATE DECARBOXYLASE"/>
    <property type="match status" value="1"/>
</dbReference>
<gene>
    <name evidence="11" type="primary">pyrF</name>
    <name evidence="11" type="ORF">ENV14_02415</name>
</gene>
<accession>A0A7C4BBR7</accession>
<dbReference type="InterPro" id="IPR011060">
    <property type="entry name" value="RibuloseP-bd_barrel"/>
</dbReference>
<keyword evidence="4" id="KW-0210">Decarboxylase</keyword>
<dbReference type="GO" id="GO:0005829">
    <property type="term" value="C:cytosol"/>
    <property type="evidence" value="ECO:0007669"/>
    <property type="project" value="TreeGrafter"/>
</dbReference>
<dbReference type="GO" id="GO:0044205">
    <property type="term" value="P:'de novo' UMP biosynthetic process"/>
    <property type="evidence" value="ECO:0007669"/>
    <property type="project" value="UniProtKB-UniPathway"/>
</dbReference>
<evidence type="ECO:0000256" key="3">
    <source>
        <dbReference type="ARBA" id="ARBA00021923"/>
    </source>
</evidence>
<evidence type="ECO:0000256" key="2">
    <source>
        <dbReference type="ARBA" id="ARBA00012321"/>
    </source>
</evidence>
<dbReference type="InterPro" id="IPR001754">
    <property type="entry name" value="OMPdeCOase_dom"/>
</dbReference>
<feature type="active site" description="For OMPdecase activity" evidence="8">
    <location>
        <position position="66"/>
    </location>
</feature>
<dbReference type="SMART" id="SM00934">
    <property type="entry name" value="OMPdecase"/>
    <property type="match status" value="1"/>
</dbReference>
<feature type="binding site" evidence="9">
    <location>
        <position position="196"/>
    </location>
    <ligand>
        <name>substrate</name>
    </ligand>
</feature>
<dbReference type="GO" id="GO:0004590">
    <property type="term" value="F:orotidine-5'-phosphate decarboxylase activity"/>
    <property type="evidence" value="ECO:0007669"/>
    <property type="project" value="UniProtKB-EC"/>
</dbReference>
<protein>
    <recommendedName>
        <fullName evidence="3">Orotidine 5'-phosphate decarboxylase</fullName>
        <ecNumber evidence="2">4.1.1.23</ecNumber>
    </recommendedName>
    <alternativeName>
        <fullName evidence="7">OMP decarboxylase</fullName>
    </alternativeName>
</protein>
<evidence type="ECO:0000256" key="7">
    <source>
        <dbReference type="ARBA" id="ARBA00033428"/>
    </source>
</evidence>
<feature type="binding site" evidence="9">
    <location>
        <position position="33"/>
    </location>
    <ligand>
        <name>substrate</name>
    </ligand>
</feature>
<dbReference type="EMBL" id="DTFF01000021">
    <property type="protein sequence ID" value="HGI87240.1"/>
    <property type="molecule type" value="Genomic_DNA"/>
</dbReference>
<dbReference type="NCBIfam" id="TIGR01740">
    <property type="entry name" value="pyrF"/>
    <property type="match status" value="1"/>
</dbReference>
<keyword evidence="5" id="KW-0665">Pyrimidine biosynthesis</keyword>
<comment type="pathway">
    <text evidence="1">Pyrimidine metabolism; UMP biosynthesis via de novo pathway; UMP from orotate: step 2/2.</text>
</comment>
<dbReference type="EC" id="4.1.1.23" evidence="2"/>
<dbReference type="Pfam" id="PF00215">
    <property type="entry name" value="OMPdecase"/>
    <property type="match status" value="1"/>
</dbReference>
<evidence type="ECO:0000256" key="6">
    <source>
        <dbReference type="ARBA" id="ARBA00023239"/>
    </source>
</evidence>
<comment type="caution">
    <text evidence="11">The sequence shown here is derived from an EMBL/GenBank/DDBJ whole genome shotgun (WGS) entry which is preliminary data.</text>
</comment>
<name>A0A7C4BBR7_9CREN</name>
<dbReference type="PANTHER" id="PTHR32119:SF2">
    <property type="entry name" value="OROTIDINE 5'-PHOSPHATE DECARBOXYLASE"/>
    <property type="match status" value="1"/>
</dbReference>